<feature type="compositionally biased region" description="Low complexity" evidence="1">
    <location>
        <begin position="208"/>
        <end position="219"/>
    </location>
</feature>
<feature type="region of interest" description="Disordered" evidence="1">
    <location>
        <begin position="577"/>
        <end position="619"/>
    </location>
</feature>
<dbReference type="STRING" id="857340.A0A086T3R1"/>
<feature type="compositionally biased region" description="Basic and acidic residues" evidence="1">
    <location>
        <begin position="928"/>
        <end position="937"/>
    </location>
</feature>
<feature type="compositionally biased region" description="Basic residues" evidence="1">
    <location>
        <begin position="98"/>
        <end position="113"/>
    </location>
</feature>
<sequence length="982" mass="104271">MATSPAVVPPVDTEGRSSPSISTAVEAAASPPGSRSSQPRSAAASQPAMLDRARALAAGVGLGSARKSTPPSQSGSTVSGSGSGTISKPDSMTSSSKAAHRHTQGGRITKTKHVQQNPASWRAAAAVAAAAIDGASEGEGTPGGGGGGGGGGSQGIGHGDATGEQGQPRRTPGPHGPQGPQGLQGPFGAPGAPHGADSNSSSTSAAFGPTAAGASTPSSSHHHHHHHHQHQLHLHHPPPHEAATSSTSNYNTRRHPAPTAHVPSAGASSSLSSLSSSNASSSSPTLPPHHALPTPVTSASESSSATTTPPTAAAAGSAASRSDEPSSDPSYFTRSVSSSSAASAQQQQNLLLHHHHHHHHLHFQQEQQHQQQQQQQQRRHHHHRQPSHPDAMVVDADDPPVLTFWGPDPVPLPPRFARIKRNLIAGHEEALEASWARLIHALRAEVDHIEGLGAHLIPSIEYSDMDDAAQTARFGRDLRRYGVGVVRRAVPKADADAMVSSTVDYLDSRRLKNRTVLKQDPTCYDYYWTPAQVRSRAHPSVLRTQRFMMGLWETSPDDRLATRLPITYVDRIRIHGPDEESTRTGSLEQAAAAAASANSTGKSDGTSDNAAATNGTNGNAAPVEMAASIDPQSADDWINALQSSAGVIAQVDNGSLERWEPDGYGHAGTYSRVFHGHWESYDPWECASRVSCTMDLYNGHGACTIFRMFQGVLALSTIEPGMVRLLPSPKLATAYYLLRPFFNPKTPAPDVRSGPAWDAYLDPSNWRLERDPDTIIHGAVPGHAQRITERWHPHLYLRSSMITLPTLQPGDYILWHPDLPYHISSNNPGLQTPHNGNDPRAHPDVTMLVYIPAAPLTQTNALYLARQRKAFHRGHPGPDFDSNGRGVEDPDTRPGEKDIAEVGGSAGLQAMGLAPWELAATRCSTPHPSDKEKDKANHASKTAADATDETKSVSSMSSGSRAEAEVVRLSNLILFPDQSMGF</sequence>
<dbReference type="HOGENOM" id="CLU_303251_0_0_1"/>
<name>A0A086T3R1_HAPC1</name>
<feature type="region of interest" description="Disordered" evidence="1">
    <location>
        <begin position="873"/>
        <end position="898"/>
    </location>
</feature>
<feature type="compositionally biased region" description="Low complexity" evidence="1">
    <location>
        <begin position="364"/>
        <end position="376"/>
    </location>
</feature>
<feature type="compositionally biased region" description="Polar residues" evidence="1">
    <location>
        <begin position="598"/>
        <end position="608"/>
    </location>
</feature>
<dbReference type="Proteomes" id="UP000029964">
    <property type="component" value="Unassembled WGS sequence"/>
</dbReference>
<evidence type="ECO:0000313" key="3">
    <source>
        <dbReference type="Proteomes" id="UP000029964"/>
    </source>
</evidence>
<organism evidence="2 3">
    <name type="scientific">Hapsidospora chrysogenum (strain ATCC 11550 / CBS 779.69 / DSM 880 / IAM 14645 / JCM 23072 / IMI 49137)</name>
    <name type="common">Acremonium chrysogenum</name>
    <dbReference type="NCBI Taxonomy" id="857340"/>
    <lineage>
        <taxon>Eukaryota</taxon>
        <taxon>Fungi</taxon>
        <taxon>Dikarya</taxon>
        <taxon>Ascomycota</taxon>
        <taxon>Pezizomycotina</taxon>
        <taxon>Sordariomycetes</taxon>
        <taxon>Hypocreomycetidae</taxon>
        <taxon>Hypocreales</taxon>
        <taxon>Bionectriaceae</taxon>
        <taxon>Hapsidospora</taxon>
    </lineage>
</organism>
<feature type="compositionally biased region" description="Low complexity" evidence="1">
    <location>
        <begin position="27"/>
        <end position="87"/>
    </location>
</feature>
<dbReference type="AlphaFoldDB" id="A0A086T3R1"/>
<gene>
    <name evidence="2" type="ORF">ACRE_052560</name>
</gene>
<feature type="region of interest" description="Disordered" evidence="1">
    <location>
        <begin position="922"/>
        <end position="963"/>
    </location>
</feature>
<protein>
    <submittedName>
        <fullName evidence="2">Uncharacterized protein</fullName>
    </submittedName>
</protein>
<evidence type="ECO:0000256" key="1">
    <source>
        <dbReference type="SAM" id="MobiDB-lite"/>
    </source>
</evidence>
<feature type="compositionally biased region" description="Basic residues" evidence="1">
    <location>
        <begin position="377"/>
        <end position="386"/>
    </location>
</feature>
<feature type="compositionally biased region" description="Basic residues" evidence="1">
    <location>
        <begin position="220"/>
        <end position="237"/>
    </location>
</feature>
<feature type="compositionally biased region" description="Basic and acidic residues" evidence="1">
    <location>
        <begin position="886"/>
        <end position="898"/>
    </location>
</feature>
<feature type="region of interest" description="Disordered" evidence="1">
    <location>
        <begin position="1"/>
        <end position="393"/>
    </location>
</feature>
<dbReference type="PANTHER" id="PTHR30613:SF1">
    <property type="entry name" value="DUF1479 DOMAIN PROTEIN (AFU_ORTHOLOGUE AFUA_5G09280)"/>
    <property type="match status" value="1"/>
</dbReference>
<dbReference type="Gene3D" id="2.60.120.330">
    <property type="entry name" value="B-lactam Antibiotic, Isopenicillin N Synthase, Chain"/>
    <property type="match status" value="1"/>
</dbReference>
<comment type="caution">
    <text evidence="2">The sequence shown here is derived from an EMBL/GenBank/DDBJ whole genome shotgun (WGS) entry which is preliminary data.</text>
</comment>
<proteinExistence type="predicted"/>
<feature type="compositionally biased region" description="Low complexity" evidence="1">
    <location>
        <begin position="178"/>
        <end position="196"/>
    </location>
</feature>
<dbReference type="PANTHER" id="PTHR30613">
    <property type="entry name" value="UNCHARACTERIZED PROTEIN YBIU-RELATED"/>
    <property type="match status" value="1"/>
</dbReference>
<dbReference type="OrthoDB" id="8249012at2759"/>
<reference evidence="3" key="1">
    <citation type="journal article" date="2014" name="Genome Announc.">
        <title>Genome sequence and annotation of Acremonium chrysogenum, producer of the beta-lactam antibiotic cephalosporin C.</title>
        <authorList>
            <person name="Terfehr D."/>
            <person name="Dahlmann T.A."/>
            <person name="Specht T."/>
            <person name="Zadra I."/>
            <person name="Kuernsteiner H."/>
            <person name="Kueck U."/>
        </authorList>
    </citation>
    <scope>NUCLEOTIDE SEQUENCE [LARGE SCALE GENOMIC DNA]</scope>
    <source>
        <strain evidence="3">ATCC 11550 / CBS 779.69 / DSM 880 / IAM 14645 / JCM 23072 / IMI 49137</strain>
    </source>
</reference>
<dbReference type="SUPFAM" id="SSF51197">
    <property type="entry name" value="Clavaminate synthase-like"/>
    <property type="match status" value="1"/>
</dbReference>
<dbReference type="InterPro" id="IPR010856">
    <property type="entry name" value="Gig2-like"/>
</dbReference>
<dbReference type="InterPro" id="IPR027443">
    <property type="entry name" value="IPNS-like_sf"/>
</dbReference>
<accession>A0A086T3R1</accession>
<evidence type="ECO:0000313" key="2">
    <source>
        <dbReference type="EMBL" id="KFH43993.1"/>
    </source>
</evidence>
<feature type="compositionally biased region" description="Basic residues" evidence="1">
    <location>
        <begin position="352"/>
        <end position="362"/>
    </location>
</feature>
<feature type="compositionally biased region" description="Polar residues" evidence="1">
    <location>
        <begin position="88"/>
        <end position="97"/>
    </location>
</feature>
<feature type="compositionally biased region" description="Low complexity" evidence="1">
    <location>
        <begin position="264"/>
        <end position="320"/>
    </location>
</feature>
<feature type="compositionally biased region" description="Gly residues" evidence="1">
    <location>
        <begin position="140"/>
        <end position="160"/>
    </location>
</feature>
<feature type="compositionally biased region" description="Low complexity" evidence="1">
    <location>
        <begin position="609"/>
        <end position="619"/>
    </location>
</feature>
<keyword evidence="3" id="KW-1185">Reference proteome</keyword>
<dbReference type="Pfam" id="PF07350">
    <property type="entry name" value="Gig2-like"/>
    <property type="match status" value="1"/>
</dbReference>
<dbReference type="EMBL" id="JPKY01000057">
    <property type="protein sequence ID" value="KFH43993.1"/>
    <property type="molecule type" value="Genomic_DNA"/>
</dbReference>
<feature type="compositionally biased region" description="Low complexity" evidence="1">
    <location>
        <begin position="335"/>
        <end position="351"/>
    </location>
</feature>